<evidence type="ECO:0000313" key="1">
    <source>
        <dbReference type="EMBL" id="KOF91439.1"/>
    </source>
</evidence>
<dbReference type="AlphaFoldDB" id="A0A0L8HQI7"/>
<reference evidence="1" key="1">
    <citation type="submission" date="2015-07" db="EMBL/GenBank/DDBJ databases">
        <title>MeaNS - Measles Nucleotide Surveillance Program.</title>
        <authorList>
            <person name="Tran T."/>
            <person name="Druce J."/>
        </authorList>
    </citation>
    <scope>NUCLEOTIDE SEQUENCE</scope>
    <source>
        <strain evidence="1">UCB-OBI-ISO-001</strain>
        <tissue evidence="1">Gonad</tissue>
    </source>
</reference>
<name>A0A0L8HQI7_OCTBM</name>
<gene>
    <name evidence="1" type="ORF">OCBIM_22008833mg</name>
</gene>
<organism evidence="1">
    <name type="scientific">Octopus bimaculoides</name>
    <name type="common">California two-spotted octopus</name>
    <dbReference type="NCBI Taxonomy" id="37653"/>
    <lineage>
        <taxon>Eukaryota</taxon>
        <taxon>Metazoa</taxon>
        <taxon>Spiralia</taxon>
        <taxon>Lophotrochozoa</taxon>
        <taxon>Mollusca</taxon>
        <taxon>Cephalopoda</taxon>
        <taxon>Coleoidea</taxon>
        <taxon>Octopodiformes</taxon>
        <taxon>Octopoda</taxon>
        <taxon>Incirrata</taxon>
        <taxon>Octopodidae</taxon>
        <taxon>Octopus</taxon>
    </lineage>
</organism>
<proteinExistence type="predicted"/>
<dbReference type="EMBL" id="KQ417537">
    <property type="protein sequence ID" value="KOF91439.1"/>
    <property type="molecule type" value="Genomic_DNA"/>
</dbReference>
<sequence>MEYFKREVEQSVSVMDSLYQIYLTTNNIENNDNGNNNNNNNNNKKKLTILIHDVIHLSMLTERKRICLFLFLTV</sequence>
<accession>A0A0L8HQI7</accession>
<protein>
    <submittedName>
        <fullName evidence="1">Uncharacterized protein</fullName>
    </submittedName>
</protein>